<protein>
    <submittedName>
        <fullName evidence="2">Uncharacterized protein</fullName>
    </submittedName>
</protein>
<keyword evidence="3" id="KW-1185">Reference proteome</keyword>
<feature type="compositionally biased region" description="Basic and acidic residues" evidence="1">
    <location>
        <begin position="23"/>
        <end position="42"/>
    </location>
</feature>
<proteinExistence type="predicted"/>
<feature type="region of interest" description="Disordered" evidence="1">
    <location>
        <begin position="1"/>
        <end position="47"/>
    </location>
</feature>
<accession>A0AA88IPH6</accession>
<dbReference type="EMBL" id="JAUPFM010000021">
    <property type="protein sequence ID" value="KAK2817196.1"/>
    <property type="molecule type" value="Genomic_DNA"/>
</dbReference>
<organism evidence="2 3">
    <name type="scientific">Channa striata</name>
    <name type="common">Snakehead murrel</name>
    <name type="synonym">Ophicephalus striatus</name>
    <dbReference type="NCBI Taxonomy" id="64152"/>
    <lineage>
        <taxon>Eukaryota</taxon>
        <taxon>Metazoa</taxon>
        <taxon>Chordata</taxon>
        <taxon>Craniata</taxon>
        <taxon>Vertebrata</taxon>
        <taxon>Euteleostomi</taxon>
        <taxon>Actinopterygii</taxon>
        <taxon>Neopterygii</taxon>
        <taxon>Teleostei</taxon>
        <taxon>Neoteleostei</taxon>
        <taxon>Acanthomorphata</taxon>
        <taxon>Anabantaria</taxon>
        <taxon>Anabantiformes</taxon>
        <taxon>Channoidei</taxon>
        <taxon>Channidae</taxon>
        <taxon>Channa</taxon>
    </lineage>
</organism>
<evidence type="ECO:0000256" key="1">
    <source>
        <dbReference type="SAM" id="MobiDB-lite"/>
    </source>
</evidence>
<name>A0AA88IPH6_CHASR</name>
<evidence type="ECO:0000313" key="3">
    <source>
        <dbReference type="Proteomes" id="UP001187415"/>
    </source>
</evidence>
<comment type="caution">
    <text evidence="2">The sequence shown here is derived from an EMBL/GenBank/DDBJ whole genome shotgun (WGS) entry which is preliminary data.</text>
</comment>
<dbReference type="Proteomes" id="UP001187415">
    <property type="component" value="Unassembled WGS sequence"/>
</dbReference>
<dbReference type="AlphaFoldDB" id="A0AA88IPH6"/>
<reference evidence="2" key="1">
    <citation type="submission" date="2023-07" db="EMBL/GenBank/DDBJ databases">
        <title>Chromosome-level Genome Assembly of Striped Snakehead (Channa striata).</title>
        <authorList>
            <person name="Liu H."/>
        </authorList>
    </citation>
    <scope>NUCLEOTIDE SEQUENCE</scope>
    <source>
        <strain evidence="2">Gz</strain>
        <tissue evidence="2">Muscle</tissue>
    </source>
</reference>
<gene>
    <name evidence="2" type="ORF">Q5P01_025387</name>
</gene>
<evidence type="ECO:0000313" key="2">
    <source>
        <dbReference type="EMBL" id="KAK2817196.1"/>
    </source>
</evidence>
<sequence length="136" mass="15011">MGQPEPDGEPKSREDPLVINGRHTPEEPSAERKPERNDKESEGGGEQAAWQGECNCMECAECSGPAVRSSFISRLLMMLLWFLLLRGSCFHPPHLPWWCGPSLGQEVLKLIQLIRLAPPGASATIWLTQALQPPQG</sequence>